<dbReference type="PANTHER" id="PTHR43630:SF2">
    <property type="entry name" value="GLYCOSYLTRANSFERASE"/>
    <property type="match status" value="1"/>
</dbReference>
<dbReference type="InterPro" id="IPR029044">
    <property type="entry name" value="Nucleotide-diphossugar_trans"/>
</dbReference>
<accession>A0ABX3GVT9</accession>
<dbReference type="InterPro" id="IPR011990">
    <property type="entry name" value="TPR-like_helical_dom_sf"/>
</dbReference>
<organism evidence="2 3">
    <name type="scientific">Paenibacillus borealis</name>
    <dbReference type="NCBI Taxonomy" id="160799"/>
    <lineage>
        <taxon>Bacteria</taxon>
        <taxon>Bacillati</taxon>
        <taxon>Bacillota</taxon>
        <taxon>Bacilli</taxon>
        <taxon>Bacillales</taxon>
        <taxon>Paenibacillaceae</taxon>
        <taxon>Paenibacillus</taxon>
    </lineage>
</organism>
<dbReference type="RefSeq" id="WP_076114220.1">
    <property type="nucleotide sequence ID" value="NZ_MPTB01000065.1"/>
</dbReference>
<protein>
    <recommendedName>
        <fullName evidence="1">Glycosyltransferase 2-like domain-containing protein</fullName>
    </recommendedName>
</protein>
<dbReference type="Pfam" id="PF00535">
    <property type="entry name" value="Glycos_transf_2"/>
    <property type="match status" value="1"/>
</dbReference>
<dbReference type="InterPro" id="IPR001173">
    <property type="entry name" value="Glyco_trans_2-like"/>
</dbReference>
<dbReference type="Proteomes" id="UP000187412">
    <property type="component" value="Unassembled WGS sequence"/>
</dbReference>
<evidence type="ECO:0000313" key="2">
    <source>
        <dbReference type="EMBL" id="OMD37842.1"/>
    </source>
</evidence>
<dbReference type="Gene3D" id="3.90.550.10">
    <property type="entry name" value="Spore Coat Polysaccharide Biosynthesis Protein SpsA, Chain A"/>
    <property type="match status" value="1"/>
</dbReference>
<dbReference type="EMBL" id="MPTB01000065">
    <property type="protein sequence ID" value="OMD37842.1"/>
    <property type="molecule type" value="Genomic_DNA"/>
</dbReference>
<evidence type="ECO:0000313" key="3">
    <source>
        <dbReference type="Proteomes" id="UP000187412"/>
    </source>
</evidence>
<dbReference type="Gene3D" id="1.25.40.10">
    <property type="entry name" value="Tetratricopeptide repeat domain"/>
    <property type="match status" value="1"/>
</dbReference>
<gene>
    <name evidence="2" type="ORF">BSK56_30850</name>
</gene>
<dbReference type="PANTHER" id="PTHR43630">
    <property type="entry name" value="POLY-BETA-1,6-N-ACETYL-D-GLUCOSAMINE SYNTHASE"/>
    <property type="match status" value="1"/>
</dbReference>
<dbReference type="CDD" id="cd02511">
    <property type="entry name" value="Beta4Glucosyltransferase"/>
    <property type="match status" value="1"/>
</dbReference>
<keyword evidence="3" id="KW-1185">Reference proteome</keyword>
<reference evidence="2 3" key="1">
    <citation type="submission" date="2016-10" db="EMBL/GenBank/DDBJ databases">
        <title>Paenibacillus species isolates.</title>
        <authorList>
            <person name="Beno S.M."/>
        </authorList>
    </citation>
    <scope>NUCLEOTIDE SEQUENCE [LARGE SCALE GENOMIC DNA]</scope>
    <source>
        <strain evidence="2 3">FSL H7-0744</strain>
    </source>
</reference>
<evidence type="ECO:0000259" key="1">
    <source>
        <dbReference type="Pfam" id="PF00535"/>
    </source>
</evidence>
<dbReference type="SUPFAM" id="SSF53448">
    <property type="entry name" value="Nucleotide-diphospho-sugar transferases"/>
    <property type="match status" value="1"/>
</dbReference>
<sequence length="654" mass="71546">MATPDLSLCMIIRNEERHLERCLASVQGWVSEIIIGDTGSSDGSIGIARSFGAQVIDIPWENDFAKARNLTLRAASCSWILVLDADEAIAGWRKEVLQPLLEAEKVQGYFLPFIHYVGNTSGREYVTDNVCRLFRNDARIVFEGSIHEEAAGSIWALPEGHVDYAELPIDHYGYLDDELQRKDKASRNLSLIHTALELDPKSIPLRYALGTEHYQQGQYTAAANILFPLLREIPAGSGYAADIYLKTAYALQASRRSSDAKTVFANGCSLFPDFTDLLESYAGLLLEEGELQASRLLLHQALQSGNTAHKYPSSSGSGTSRTQLFAGQVCERLFLYKEAHKHYTQAIGYKADYSAAWDELVPLCLLSGEEEILSSLTRLHAPSLSSALLGRLVPAALNARAFGWLEVLGETGQLPLHVQRLIQVLLQLLPQQHSSPQAAQLLAQLLEEDSEQPFIHGYLWAWSCRIGDEAAAGQWLERLAAYRPGLTAVRRLLVNPPADSAGCQSPSFADLSYAAQLLLQTGAWSSLLALCKHADAALLQWSRLPEPLWCGLLQAPAAIKKQWCSVYTAQEQHCHTPAGLVEWLLYAAVASSCGLTPLLEPAAERALQQSGSRAAAVGLSYHKLLLAAAVHPQGAASGSIPRLLLVRAALREKL</sequence>
<feature type="domain" description="Glycosyltransferase 2-like" evidence="1">
    <location>
        <begin position="7"/>
        <end position="127"/>
    </location>
</feature>
<name>A0ABX3GVT9_PAEBO</name>
<comment type="caution">
    <text evidence="2">The sequence shown here is derived from an EMBL/GenBank/DDBJ whole genome shotgun (WGS) entry which is preliminary data.</text>
</comment>
<dbReference type="SUPFAM" id="SSF48452">
    <property type="entry name" value="TPR-like"/>
    <property type="match status" value="1"/>
</dbReference>
<proteinExistence type="predicted"/>